<feature type="binding site" evidence="6">
    <location>
        <position position="211"/>
    </location>
    <ligand>
        <name>Mg(2+)</name>
        <dbReference type="ChEBI" id="CHEBI:18420"/>
    </ligand>
</feature>
<comment type="cofactor">
    <cofactor evidence="6">
        <name>Mg(2+)</name>
        <dbReference type="ChEBI" id="CHEBI:18420"/>
    </cofactor>
</comment>
<feature type="binding site" evidence="6">
    <location>
        <position position="155"/>
    </location>
    <ligand>
        <name>Mg(2+)</name>
        <dbReference type="ChEBI" id="CHEBI:18420"/>
    </ligand>
</feature>
<evidence type="ECO:0000256" key="7">
    <source>
        <dbReference type="SAM" id="Phobius"/>
    </source>
</evidence>
<keyword evidence="5 7" id="KW-0472">Membrane</keyword>
<evidence type="ECO:0000256" key="4">
    <source>
        <dbReference type="ARBA" id="ARBA00022989"/>
    </source>
</evidence>
<dbReference type="EMBL" id="CDRZ01000247">
    <property type="protein sequence ID" value="CEO89500.1"/>
    <property type="molecule type" value="Genomic_DNA"/>
</dbReference>
<accession>A0A0B7MHF9</accession>
<dbReference type="GO" id="GO:0016780">
    <property type="term" value="F:phosphotransferase activity, for other substituted phosphate groups"/>
    <property type="evidence" value="ECO:0007669"/>
    <property type="project" value="InterPro"/>
</dbReference>
<dbReference type="GO" id="GO:0046872">
    <property type="term" value="F:metal ion binding"/>
    <property type="evidence" value="ECO:0007669"/>
    <property type="project" value="UniProtKB-KW"/>
</dbReference>
<gene>
    <name evidence="8" type="ORF">SSCH_50037</name>
</gene>
<comment type="subcellular location">
    <subcellularLocation>
        <location evidence="1">Membrane</location>
        <topology evidence="1">Multi-pass membrane protein</topology>
    </subcellularLocation>
</comment>
<keyword evidence="6" id="KW-0460">Magnesium</keyword>
<evidence type="ECO:0000256" key="5">
    <source>
        <dbReference type="ARBA" id="ARBA00023136"/>
    </source>
</evidence>
<keyword evidence="6" id="KW-0479">Metal-binding</keyword>
<evidence type="ECO:0000313" key="9">
    <source>
        <dbReference type="Proteomes" id="UP000046155"/>
    </source>
</evidence>
<protein>
    <recommendedName>
        <fullName evidence="10">Glycosyl transferase family 4</fullName>
    </recommendedName>
</protein>
<evidence type="ECO:0000256" key="1">
    <source>
        <dbReference type="ARBA" id="ARBA00004141"/>
    </source>
</evidence>
<dbReference type="Pfam" id="PF00953">
    <property type="entry name" value="Glycos_transf_4"/>
    <property type="match status" value="1"/>
</dbReference>
<dbReference type="AlphaFoldDB" id="A0A0B7MHF9"/>
<dbReference type="InterPro" id="IPR000715">
    <property type="entry name" value="Glycosyl_transferase_4"/>
</dbReference>
<keyword evidence="2" id="KW-0808">Transferase</keyword>
<keyword evidence="9" id="KW-1185">Reference proteome</keyword>
<name>A0A0B7MHF9_9FIRM</name>
<feature type="transmembrane region" description="Helical" evidence="7">
    <location>
        <begin position="169"/>
        <end position="196"/>
    </location>
</feature>
<reference evidence="9" key="1">
    <citation type="submission" date="2015-01" db="EMBL/GenBank/DDBJ databases">
        <authorList>
            <person name="Manzoor Shahid"/>
            <person name="Zubair Saima"/>
        </authorList>
    </citation>
    <scope>NUCLEOTIDE SEQUENCE [LARGE SCALE GENOMIC DNA]</scope>
    <source>
        <strain evidence="9">Sp3</strain>
    </source>
</reference>
<proteinExistence type="predicted"/>
<evidence type="ECO:0000256" key="3">
    <source>
        <dbReference type="ARBA" id="ARBA00022692"/>
    </source>
</evidence>
<organism evidence="8 9">
    <name type="scientific">Syntrophaceticus schinkii</name>
    <dbReference type="NCBI Taxonomy" id="499207"/>
    <lineage>
        <taxon>Bacteria</taxon>
        <taxon>Bacillati</taxon>
        <taxon>Bacillota</taxon>
        <taxon>Clostridia</taxon>
        <taxon>Thermoanaerobacterales</taxon>
        <taxon>Thermoanaerobacterales Family III. Incertae Sedis</taxon>
        <taxon>Syntrophaceticus</taxon>
    </lineage>
</organism>
<dbReference type="Proteomes" id="UP000046155">
    <property type="component" value="Unassembled WGS sequence"/>
</dbReference>
<evidence type="ECO:0000256" key="2">
    <source>
        <dbReference type="ARBA" id="ARBA00022679"/>
    </source>
</evidence>
<keyword evidence="3 7" id="KW-0812">Transmembrane</keyword>
<keyword evidence="4 7" id="KW-1133">Transmembrane helix</keyword>
<evidence type="ECO:0008006" key="10">
    <source>
        <dbReference type="Google" id="ProtNLM"/>
    </source>
</evidence>
<sequence length="273" mass="29309">MKILIAVSLGFLLTLITLPLFLKLLTCAGATRPNYRGESIPVGMGLIFVFVYILVAFLLAYWAAGDLVLLVLFLVGVVFFALLGLLDDLLGSRENRGLKGHFGALLNGKLTTGALKALGGGAGALLISFISLPGRPWWEILTAALLVALAANTINLVDLRPGRAIKVFYLWFLILLAVFQDKLPLVLIAPLAGGLLACAPADLKAMAMLGDTGANLLGAALGMASVWTMTFPAQLAVVAFLMLLHLFTERYSLTMIIEKNRLLRFLDNLGRSK</sequence>
<feature type="transmembrane region" description="Helical" evidence="7">
    <location>
        <begin position="216"/>
        <end position="247"/>
    </location>
</feature>
<evidence type="ECO:0000256" key="6">
    <source>
        <dbReference type="PIRSR" id="PIRSR600715-1"/>
    </source>
</evidence>
<dbReference type="RefSeq" id="WP_044665425.1">
    <property type="nucleotide sequence ID" value="NZ_CDRZ01000247.1"/>
</dbReference>
<evidence type="ECO:0000313" key="8">
    <source>
        <dbReference type="EMBL" id="CEO89500.1"/>
    </source>
</evidence>
<dbReference type="OrthoDB" id="2679245at2"/>
<feature type="transmembrane region" description="Helical" evidence="7">
    <location>
        <begin position="67"/>
        <end position="86"/>
    </location>
</feature>
<feature type="transmembrane region" description="Helical" evidence="7">
    <location>
        <begin position="43"/>
        <end position="62"/>
    </location>
</feature>
<feature type="transmembrane region" description="Helical" evidence="7">
    <location>
        <begin position="137"/>
        <end position="157"/>
    </location>
</feature>
<dbReference type="GO" id="GO:0016020">
    <property type="term" value="C:membrane"/>
    <property type="evidence" value="ECO:0007669"/>
    <property type="project" value="UniProtKB-SubCell"/>
</dbReference>